<feature type="region of interest" description="Disordered" evidence="1">
    <location>
        <begin position="109"/>
        <end position="133"/>
    </location>
</feature>
<accession>A0AAV1NCG8</accession>
<proteinExistence type="predicted"/>
<dbReference type="EMBL" id="CAWUFR010000026">
    <property type="protein sequence ID" value="CAK6956862.1"/>
    <property type="molecule type" value="Genomic_DNA"/>
</dbReference>
<sequence>MFEHVESRVLNGSTHGEASKQTQSQDILRSKNKTRHHFNKANTEEIIDSEHSSSAETLDNFLGDIAAVPQLSRLDTVSGKSEEEELEDDLLASWQDTYGASDYITVETTASRSNSASSSHSHSPHTLSLSSPS</sequence>
<evidence type="ECO:0000313" key="2">
    <source>
        <dbReference type="EMBL" id="CAK6956862.1"/>
    </source>
</evidence>
<keyword evidence="3" id="KW-1185">Reference proteome</keyword>
<gene>
    <name evidence="2" type="ORF">FSCOSCO3_A009800</name>
</gene>
<reference evidence="2 3" key="1">
    <citation type="submission" date="2024-01" db="EMBL/GenBank/DDBJ databases">
        <authorList>
            <person name="Alioto T."/>
            <person name="Alioto T."/>
            <person name="Gomez Garrido J."/>
        </authorList>
    </citation>
    <scope>NUCLEOTIDE SEQUENCE [LARGE SCALE GENOMIC DNA]</scope>
</reference>
<dbReference type="Proteomes" id="UP001314229">
    <property type="component" value="Unassembled WGS sequence"/>
</dbReference>
<evidence type="ECO:0000313" key="3">
    <source>
        <dbReference type="Proteomes" id="UP001314229"/>
    </source>
</evidence>
<comment type="caution">
    <text evidence="2">The sequence shown here is derived from an EMBL/GenBank/DDBJ whole genome shotgun (WGS) entry which is preliminary data.</text>
</comment>
<organism evidence="2 3">
    <name type="scientific">Scomber scombrus</name>
    <name type="common">Atlantic mackerel</name>
    <name type="synonym">Scomber vernalis</name>
    <dbReference type="NCBI Taxonomy" id="13677"/>
    <lineage>
        <taxon>Eukaryota</taxon>
        <taxon>Metazoa</taxon>
        <taxon>Chordata</taxon>
        <taxon>Craniata</taxon>
        <taxon>Vertebrata</taxon>
        <taxon>Euteleostomi</taxon>
        <taxon>Actinopterygii</taxon>
        <taxon>Neopterygii</taxon>
        <taxon>Teleostei</taxon>
        <taxon>Neoteleostei</taxon>
        <taxon>Acanthomorphata</taxon>
        <taxon>Pelagiaria</taxon>
        <taxon>Scombriformes</taxon>
        <taxon>Scombridae</taxon>
        <taxon>Scomber</taxon>
    </lineage>
</organism>
<protein>
    <submittedName>
        <fullName evidence="2">Probable E3 ubiquitin-protein ligase MARCHF10</fullName>
    </submittedName>
</protein>
<feature type="region of interest" description="Disordered" evidence="1">
    <location>
        <begin position="1"/>
        <end position="54"/>
    </location>
</feature>
<feature type="compositionally biased region" description="Basic residues" evidence="1">
    <location>
        <begin position="30"/>
        <end position="39"/>
    </location>
</feature>
<evidence type="ECO:0000256" key="1">
    <source>
        <dbReference type="SAM" id="MobiDB-lite"/>
    </source>
</evidence>
<dbReference type="AlphaFoldDB" id="A0AAV1NCG8"/>
<feature type="compositionally biased region" description="Polar residues" evidence="1">
    <location>
        <begin position="10"/>
        <end position="27"/>
    </location>
</feature>
<name>A0AAV1NCG8_SCOSC</name>